<feature type="domain" description="HTH tetR-type" evidence="3">
    <location>
        <begin position="23"/>
        <end position="83"/>
    </location>
</feature>
<name>A0ABN1UYA8_9ACTN</name>
<evidence type="ECO:0000259" key="3">
    <source>
        <dbReference type="PROSITE" id="PS50977"/>
    </source>
</evidence>
<dbReference type="PANTHER" id="PTHR30055:SF235">
    <property type="entry name" value="TRANSCRIPTIONAL REGULATORY PROTEIN"/>
    <property type="match status" value="1"/>
</dbReference>
<dbReference type="PRINTS" id="PR00455">
    <property type="entry name" value="HTHTETR"/>
</dbReference>
<feature type="DNA-binding region" description="H-T-H motif" evidence="2">
    <location>
        <begin position="46"/>
        <end position="65"/>
    </location>
</feature>
<organism evidence="4 5">
    <name type="scientific">Streptomyces hebeiensis</name>
    <dbReference type="NCBI Taxonomy" id="229486"/>
    <lineage>
        <taxon>Bacteria</taxon>
        <taxon>Bacillati</taxon>
        <taxon>Actinomycetota</taxon>
        <taxon>Actinomycetes</taxon>
        <taxon>Kitasatosporales</taxon>
        <taxon>Streptomycetaceae</taxon>
        <taxon>Streptomyces</taxon>
    </lineage>
</organism>
<dbReference type="InterPro" id="IPR036271">
    <property type="entry name" value="Tet_transcr_reg_TetR-rel_C_sf"/>
</dbReference>
<dbReference type="Gene3D" id="1.10.357.10">
    <property type="entry name" value="Tetracycline Repressor, domain 2"/>
    <property type="match status" value="1"/>
</dbReference>
<proteinExistence type="predicted"/>
<dbReference type="SUPFAM" id="SSF46689">
    <property type="entry name" value="Homeodomain-like"/>
    <property type="match status" value="1"/>
</dbReference>
<evidence type="ECO:0000256" key="2">
    <source>
        <dbReference type="PROSITE-ProRule" id="PRU00335"/>
    </source>
</evidence>
<dbReference type="PROSITE" id="PS50977">
    <property type="entry name" value="HTH_TETR_2"/>
    <property type="match status" value="1"/>
</dbReference>
<dbReference type="Pfam" id="PF00440">
    <property type="entry name" value="TetR_N"/>
    <property type="match status" value="1"/>
</dbReference>
<dbReference type="PANTHER" id="PTHR30055">
    <property type="entry name" value="HTH-TYPE TRANSCRIPTIONAL REGULATOR RUTR"/>
    <property type="match status" value="1"/>
</dbReference>
<keyword evidence="1 2" id="KW-0238">DNA-binding</keyword>
<dbReference type="InterPro" id="IPR050109">
    <property type="entry name" value="HTH-type_TetR-like_transc_reg"/>
</dbReference>
<dbReference type="RefSeq" id="WP_344278914.1">
    <property type="nucleotide sequence ID" value="NZ_BAAAKV010000038.1"/>
</dbReference>
<gene>
    <name evidence="4" type="ORF">GCM10009654_42240</name>
</gene>
<dbReference type="Proteomes" id="UP001501371">
    <property type="component" value="Unassembled WGS sequence"/>
</dbReference>
<dbReference type="InterPro" id="IPR041678">
    <property type="entry name" value="TetR_C_16"/>
</dbReference>
<accession>A0ABN1UYA8</accession>
<keyword evidence="5" id="KW-1185">Reference proteome</keyword>
<protein>
    <submittedName>
        <fullName evidence="4">TetR family transcriptional regulator</fullName>
    </submittedName>
</protein>
<dbReference type="InterPro" id="IPR009057">
    <property type="entry name" value="Homeodomain-like_sf"/>
</dbReference>
<evidence type="ECO:0000313" key="5">
    <source>
        <dbReference type="Proteomes" id="UP001501371"/>
    </source>
</evidence>
<sequence>MDKPEDIESGGACPQRARKYDAAGTRRALLGAALGRFAQYGYDGTSVRDIARDAGVDAALVYRYFGSKQALFEAVSKGSVLFEPLRCLELDGIPEWVCDFVSSGPGEDHVPHPLLTILRSSSREEAVGRLRDHVTAVFSETFAQRLEGPDAQVRAELLAAWVMGISLLRLAVQSPGLSSAPDSVLLPYLRAGIEPLLNPVGADGAGAERPAADGETEG</sequence>
<dbReference type="Pfam" id="PF17920">
    <property type="entry name" value="TetR_C_16"/>
    <property type="match status" value="1"/>
</dbReference>
<dbReference type="EMBL" id="BAAAKV010000038">
    <property type="protein sequence ID" value="GAA1180580.1"/>
    <property type="molecule type" value="Genomic_DNA"/>
</dbReference>
<dbReference type="SUPFAM" id="SSF48498">
    <property type="entry name" value="Tetracyclin repressor-like, C-terminal domain"/>
    <property type="match status" value="1"/>
</dbReference>
<evidence type="ECO:0000313" key="4">
    <source>
        <dbReference type="EMBL" id="GAA1180580.1"/>
    </source>
</evidence>
<evidence type="ECO:0000256" key="1">
    <source>
        <dbReference type="ARBA" id="ARBA00023125"/>
    </source>
</evidence>
<comment type="caution">
    <text evidence="4">The sequence shown here is derived from an EMBL/GenBank/DDBJ whole genome shotgun (WGS) entry which is preliminary data.</text>
</comment>
<reference evidence="4 5" key="1">
    <citation type="journal article" date="2019" name="Int. J. Syst. Evol. Microbiol.">
        <title>The Global Catalogue of Microorganisms (GCM) 10K type strain sequencing project: providing services to taxonomists for standard genome sequencing and annotation.</title>
        <authorList>
            <consortium name="The Broad Institute Genomics Platform"/>
            <consortium name="The Broad Institute Genome Sequencing Center for Infectious Disease"/>
            <person name="Wu L."/>
            <person name="Ma J."/>
        </authorList>
    </citation>
    <scope>NUCLEOTIDE SEQUENCE [LARGE SCALE GENOMIC DNA]</scope>
    <source>
        <strain evidence="4 5">JCM 12696</strain>
    </source>
</reference>
<dbReference type="InterPro" id="IPR001647">
    <property type="entry name" value="HTH_TetR"/>
</dbReference>